<name>A0A0F9EML2_9ZZZZ</name>
<dbReference type="EMBL" id="LAZR01026840">
    <property type="protein sequence ID" value="KKL67496.1"/>
    <property type="molecule type" value="Genomic_DNA"/>
</dbReference>
<gene>
    <name evidence="1" type="ORF">LCGC14_2134420</name>
</gene>
<accession>A0A0F9EML2</accession>
<evidence type="ECO:0000313" key="1">
    <source>
        <dbReference type="EMBL" id="KKL67496.1"/>
    </source>
</evidence>
<proteinExistence type="predicted"/>
<comment type="caution">
    <text evidence="1">The sequence shown here is derived from an EMBL/GenBank/DDBJ whole genome shotgun (WGS) entry which is preliminary data.</text>
</comment>
<dbReference type="AlphaFoldDB" id="A0A0F9EML2"/>
<reference evidence="1" key="1">
    <citation type="journal article" date="2015" name="Nature">
        <title>Complex archaea that bridge the gap between prokaryotes and eukaryotes.</title>
        <authorList>
            <person name="Spang A."/>
            <person name="Saw J.H."/>
            <person name="Jorgensen S.L."/>
            <person name="Zaremba-Niedzwiedzka K."/>
            <person name="Martijn J."/>
            <person name="Lind A.E."/>
            <person name="van Eijk R."/>
            <person name="Schleper C."/>
            <person name="Guy L."/>
            <person name="Ettema T.J."/>
        </authorList>
    </citation>
    <scope>NUCLEOTIDE SEQUENCE</scope>
</reference>
<sequence length="117" mass="12862">MPYPITATDTFTEINVGGRVGRINHTDLGAGGQAKLALVLKGLLQAEIDVRILRDDLPDDEPTKTVNPDAPNFFWGDSNGVIQNNPNRNNHLIARDTVVTEVVWDGTRYVVSQVRVP</sequence>
<organism evidence="1">
    <name type="scientific">marine sediment metagenome</name>
    <dbReference type="NCBI Taxonomy" id="412755"/>
    <lineage>
        <taxon>unclassified sequences</taxon>
        <taxon>metagenomes</taxon>
        <taxon>ecological metagenomes</taxon>
    </lineage>
</organism>
<protein>
    <submittedName>
        <fullName evidence="1">Uncharacterized protein</fullName>
    </submittedName>
</protein>